<evidence type="ECO:0000313" key="3">
    <source>
        <dbReference type="Proteomes" id="UP001237595"/>
    </source>
</evidence>
<proteinExistence type="predicted"/>
<gene>
    <name evidence="2" type="ORF">QFW96_27025</name>
</gene>
<accession>A0ABT6PWG6</accession>
<reference evidence="2 3" key="1">
    <citation type="submission" date="2023-04" db="EMBL/GenBank/DDBJ databases">
        <title>Draft genome sequence of Saccharopolyspora sp. TS4A08 isolated from sweet potato rhizospheric soil.</title>
        <authorList>
            <person name="Suksaard P."/>
            <person name="Duangmal K."/>
        </authorList>
    </citation>
    <scope>NUCLEOTIDE SEQUENCE [LARGE SCALE GENOMIC DNA]</scope>
    <source>
        <strain evidence="2 3">TS4A08</strain>
    </source>
</reference>
<feature type="transmembrane region" description="Helical" evidence="1">
    <location>
        <begin position="103"/>
        <end position="121"/>
    </location>
</feature>
<evidence type="ECO:0008006" key="4">
    <source>
        <dbReference type="Google" id="ProtNLM"/>
    </source>
</evidence>
<dbReference type="EMBL" id="JASAOF010000027">
    <property type="protein sequence ID" value="MDI2032301.1"/>
    <property type="molecule type" value="Genomic_DNA"/>
</dbReference>
<keyword evidence="1" id="KW-0472">Membrane</keyword>
<sequence length="522" mass="57288">MGPMKCHYCGVDHADELVRCPECGRDRVPANSETVPPTRVVPGTGFNRDATRYLCAALQMNASLNHQAHKKILKAHYRTIASSPGVDLVTVLKYGAAARSRQMIRDVVLVALLVIGLVLLASPESEWVLLALFAGWAVLLVETLSTQYGVLAKRLRRDVFDPAHAPAPGSGAIRARLDAIELQNRGNVTVSAQYGPFSGYGDSFGNWSFTLNVAKPAEGCADVIDFTTGELRDHIADAVREIGLPGLVVEDRVFVSGLDLLHGLDPAVKRAVLPNELAAPAARVDEDVIARMREDATSRARPYLVIRVGGWSGDLVVTLFLRFSLLPRGDQLHVEANYSLLRPIHDRYQQVDRLLDAPTPLQLARATRSCLLRFVPVTFGAVTRLSSVVLAPLEDVLGRMREARAIKHGRSFNYGAEICLRELAAEKWYHRYFQALDKEMYSKVVERRVVDALEEFLDEHDIDTRDLRERQTTILNNGVYVSGQGSLTAGSLAVGTNPIAKVVSRAGSTFTRPRSAPAGRGK</sequence>
<protein>
    <recommendedName>
        <fullName evidence="4">Zinc ribbon domain-containing protein</fullName>
    </recommendedName>
</protein>
<dbReference type="RefSeq" id="WP_281458557.1">
    <property type="nucleotide sequence ID" value="NZ_JASAOF010000027.1"/>
</dbReference>
<organism evidence="2 3">
    <name type="scientific">Saccharopolyspora ipomoeae</name>
    <dbReference type="NCBI Taxonomy" id="3042027"/>
    <lineage>
        <taxon>Bacteria</taxon>
        <taxon>Bacillati</taxon>
        <taxon>Actinomycetota</taxon>
        <taxon>Actinomycetes</taxon>
        <taxon>Pseudonocardiales</taxon>
        <taxon>Pseudonocardiaceae</taxon>
        <taxon>Saccharopolyspora</taxon>
    </lineage>
</organism>
<name>A0ABT6PWG6_9PSEU</name>
<evidence type="ECO:0000313" key="2">
    <source>
        <dbReference type="EMBL" id="MDI2032301.1"/>
    </source>
</evidence>
<keyword evidence="1" id="KW-0812">Transmembrane</keyword>
<evidence type="ECO:0000256" key="1">
    <source>
        <dbReference type="SAM" id="Phobius"/>
    </source>
</evidence>
<comment type="caution">
    <text evidence="2">The sequence shown here is derived from an EMBL/GenBank/DDBJ whole genome shotgun (WGS) entry which is preliminary data.</text>
</comment>
<keyword evidence="3" id="KW-1185">Reference proteome</keyword>
<dbReference type="Proteomes" id="UP001237595">
    <property type="component" value="Unassembled WGS sequence"/>
</dbReference>
<keyword evidence="1" id="KW-1133">Transmembrane helix</keyword>